<organism evidence="2 3">
    <name type="scientific">Metabacillus endolithicus</name>
    <dbReference type="NCBI Taxonomy" id="1535204"/>
    <lineage>
        <taxon>Bacteria</taxon>
        <taxon>Bacillati</taxon>
        <taxon>Bacillota</taxon>
        <taxon>Bacilli</taxon>
        <taxon>Bacillales</taxon>
        <taxon>Bacillaceae</taxon>
        <taxon>Metabacillus</taxon>
    </lineage>
</organism>
<comment type="caution">
    <text evidence="2">The sequence shown here is derived from an EMBL/GenBank/DDBJ whole genome shotgun (WGS) entry which is preliminary data.</text>
</comment>
<keyword evidence="2" id="KW-0378">Hydrolase</keyword>
<dbReference type="PROSITE" id="PS00383">
    <property type="entry name" value="TYR_PHOSPHATASE_1"/>
    <property type="match status" value="1"/>
</dbReference>
<gene>
    <name evidence="2" type="ORF">ACFSKK_05905</name>
</gene>
<dbReference type="Pfam" id="PF13350">
    <property type="entry name" value="Y_phosphatase3"/>
    <property type="match status" value="1"/>
</dbReference>
<dbReference type="RefSeq" id="WP_247341198.1">
    <property type="nucleotide sequence ID" value="NZ_CP095550.1"/>
</dbReference>
<sequence length="260" mass="30588">MQNATILFEKLYNFRDVGGMETKDGNFVKSGVLFRSDDISRLTKKDLDTFSQYEFKLICDLRTSNERKSKLYEFPKSWGIELKHVPIYHESQDLSHREFFQLLVKGSKNLDFEEMIKNFYRCMIIERRQEIKEIITLIANYHKAPCLIHCTGGKDRTGLITALIQLYLNVPYDKVIDHYLVSNALVGPRMKKIENFIRMMSLYRVSSQQIKPLLIVSRDYLEDVLQEILKEFGTVENYFIKGCGIDKNSLNKLREFLLNK</sequence>
<comment type="similarity">
    <text evidence="1">Belongs to the protein-tyrosine phosphatase family.</text>
</comment>
<evidence type="ECO:0000256" key="1">
    <source>
        <dbReference type="ARBA" id="ARBA00009580"/>
    </source>
</evidence>
<dbReference type="InterPro" id="IPR016130">
    <property type="entry name" value="Tyr_Pase_AS"/>
</dbReference>
<dbReference type="PANTHER" id="PTHR31126">
    <property type="entry name" value="TYROSINE-PROTEIN PHOSPHATASE"/>
    <property type="match status" value="1"/>
</dbReference>
<reference evidence="3" key="1">
    <citation type="journal article" date="2019" name="Int. J. Syst. Evol. Microbiol.">
        <title>The Global Catalogue of Microorganisms (GCM) 10K type strain sequencing project: providing services to taxonomists for standard genome sequencing and annotation.</title>
        <authorList>
            <consortium name="The Broad Institute Genomics Platform"/>
            <consortium name="The Broad Institute Genome Sequencing Center for Infectious Disease"/>
            <person name="Wu L."/>
            <person name="Ma J."/>
        </authorList>
    </citation>
    <scope>NUCLEOTIDE SEQUENCE [LARGE SCALE GENOMIC DNA]</scope>
    <source>
        <strain evidence="3">CGMCC 1.15474</strain>
    </source>
</reference>
<proteinExistence type="inferred from homology"/>
<dbReference type="InterPro" id="IPR026893">
    <property type="entry name" value="Tyr/Ser_Pase_IphP-type"/>
</dbReference>
<dbReference type="Proteomes" id="UP001597318">
    <property type="component" value="Unassembled WGS sequence"/>
</dbReference>
<evidence type="ECO:0000313" key="2">
    <source>
        <dbReference type="EMBL" id="MFD2213250.1"/>
    </source>
</evidence>
<name>A0ABW5BWE5_9BACI</name>
<keyword evidence="3" id="KW-1185">Reference proteome</keyword>
<dbReference type="PANTHER" id="PTHR31126:SF1">
    <property type="entry name" value="TYROSINE SPECIFIC PROTEIN PHOSPHATASES DOMAIN-CONTAINING PROTEIN"/>
    <property type="match status" value="1"/>
</dbReference>
<dbReference type="Gene3D" id="3.90.190.10">
    <property type="entry name" value="Protein tyrosine phosphatase superfamily"/>
    <property type="match status" value="1"/>
</dbReference>
<evidence type="ECO:0000313" key="3">
    <source>
        <dbReference type="Proteomes" id="UP001597318"/>
    </source>
</evidence>
<dbReference type="InterPro" id="IPR029021">
    <property type="entry name" value="Prot-tyrosine_phosphatase-like"/>
</dbReference>
<protein>
    <submittedName>
        <fullName evidence="2">Tyrosine-protein phosphatase</fullName>
        <ecNumber evidence="2">3.1.3.48</ecNumber>
    </submittedName>
</protein>
<dbReference type="EMBL" id="JBHUIK010000001">
    <property type="protein sequence ID" value="MFD2213250.1"/>
    <property type="molecule type" value="Genomic_DNA"/>
</dbReference>
<dbReference type="EC" id="3.1.3.48" evidence="2"/>
<dbReference type="GO" id="GO:0004725">
    <property type="term" value="F:protein tyrosine phosphatase activity"/>
    <property type="evidence" value="ECO:0007669"/>
    <property type="project" value="UniProtKB-EC"/>
</dbReference>
<dbReference type="SUPFAM" id="SSF52799">
    <property type="entry name" value="(Phosphotyrosine protein) phosphatases II"/>
    <property type="match status" value="1"/>
</dbReference>
<accession>A0ABW5BWE5</accession>